<comment type="similarity">
    <text evidence="1">Belongs to the NUP family.</text>
</comment>
<keyword evidence="4" id="KW-1185">Reference proteome</keyword>
<sequence>MTASRLVTLLSCLLFGVSCTFAAIITPKVFIITMFDLETNQWFGIPEFNLLAQNITVPGFSPLYQDAHCTKDGAICLLTTGQAEINAASTISALLYSRSFNLTSTYFLIAGIAGVNPKEATISSVTFARYAVQVGLQYEIDAREIPPQFPTGYFPQGSTAPGQQPGFWDGTEVFEVNDNLRQLAFGYAKAATLNDTAAAKAARAKYTGPAFVKGAAPPGVVLCDTATSDEFWSGNLLGEAFENTTKVFTKNAGTYCTTQQEDNATLQALMRGALFHLVDFSRIIIMRSASDFDRPFPGQTAVANLLGDTPGFNPAALNLRLAGVKVVQGIVSEWDSKYARGVKASNYIGDVFGSLGGQPDFGPGSIFGGKPARA</sequence>
<feature type="chain" id="PRO_5042253742" evidence="2">
    <location>
        <begin position="23"/>
        <end position="374"/>
    </location>
</feature>
<dbReference type="GO" id="GO:0055085">
    <property type="term" value="P:transmembrane transport"/>
    <property type="evidence" value="ECO:0007669"/>
    <property type="project" value="InterPro"/>
</dbReference>
<dbReference type="GO" id="GO:0003824">
    <property type="term" value="F:catalytic activity"/>
    <property type="evidence" value="ECO:0007669"/>
    <property type="project" value="InterPro"/>
</dbReference>
<evidence type="ECO:0000256" key="1">
    <source>
        <dbReference type="PIRNR" id="PIRNR013171"/>
    </source>
</evidence>
<proteinExistence type="inferred from homology"/>
<dbReference type="AlphaFoldDB" id="A0AAD7AHX4"/>
<evidence type="ECO:0000313" key="3">
    <source>
        <dbReference type="EMBL" id="KAJ7359273.1"/>
    </source>
</evidence>
<protein>
    <submittedName>
        <fullName evidence="3">Purine nucleoside permease</fullName>
    </submittedName>
</protein>
<keyword evidence="2" id="KW-0732">Signal</keyword>
<comment type="caution">
    <text evidence="3">The sequence shown here is derived from an EMBL/GenBank/DDBJ whole genome shotgun (WGS) entry which is preliminary data.</text>
</comment>
<keyword evidence="1" id="KW-0813">Transport</keyword>
<dbReference type="Pfam" id="PF06516">
    <property type="entry name" value="NUP"/>
    <property type="match status" value="1"/>
</dbReference>
<dbReference type="Gene3D" id="3.40.50.1580">
    <property type="entry name" value="Nucleoside phosphorylase domain"/>
    <property type="match status" value="1"/>
</dbReference>
<feature type="signal peptide" evidence="2">
    <location>
        <begin position="1"/>
        <end position="22"/>
    </location>
</feature>
<name>A0AAD7AHX4_9AGAR</name>
<accession>A0AAD7AHX4</accession>
<dbReference type="PANTHER" id="PTHR38643">
    <property type="entry name" value="PURINE NUCLEOSIDE PERMEASE C285.05-RELATED"/>
    <property type="match status" value="1"/>
</dbReference>
<evidence type="ECO:0000256" key="2">
    <source>
        <dbReference type="SAM" id="SignalP"/>
    </source>
</evidence>
<gene>
    <name evidence="3" type="ORF">DFH08DRAFT_845578</name>
</gene>
<dbReference type="GO" id="GO:0005783">
    <property type="term" value="C:endoplasmic reticulum"/>
    <property type="evidence" value="ECO:0007669"/>
    <property type="project" value="TreeGrafter"/>
</dbReference>
<dbReference type="PIRSF" id="PIRSF013171">
    <property type="entry name" value="Pur_nuclsid_perm"/>
    <property type="match status" value="1"/>
</dbReference>
<dbReference type="PROSITE" id="PS51257">
    <property type="entry name" value="PROKAR_LIPOPROTEIN"/>
    <property type="match status" value="1"/>
</dbReference>
<dbReference type="Proteomes" id="UP001218218">
    <property type="component" value="Unassembled WGS sequence"/>
</dbReference>
<dbReference type="PANTHER" id="PTHR38643:SF1">
    <property type="entry name" value="PURINE NUCLEOSIDE PERMEASE C285.05-RELATED"/>
    <property type="match status" value="1"/>
</dbReference>
<reference evidence="3" key="1">
    <citation type="submission" date="2023-03" db="EMBL/GenBank/DDBJ databases">
        <title>Massive genome expansion in bonnet fungi (Mycena s.s.) driven by repeated elements and novel gene families across ecological guilds.</title>
        <authorList>
            <consortium name="Lawrence Berkeley National Laboratory"/>
            <person name="Harder C.B."/>
            <person name="Miyauchi S."/>
            <person name="Viragh M."/>
            <person name="Kuo A."/>
            <person name="Thoen E."/>
            <person name="Andreopoulos B."/>
            <person name="Lu D."/>
            <person name="Skrede I."/>
            <person name="Drula E."/>
            <person name="Henrissat B."/>
            <person name="Morin E."/>
            <person name="Kohler A."/>
            <person name="Barry K."/>
            <person name="LaButti K."/>
            <person name="Morin E."/>
            <person name="Salamov A."/>
            <person name="Lipzen A."/>
            <person name="Mereny Z."/>
            <person name="Hegedus B."/>
            <person name="Baldrian P."/>
            <person name="Stursova M."/>
            <person name="Weitz H."/>
            <person name="Taylor A."/>
            <person name="Grigoriev I.V."/>
            <person name="Nagy L.G."/>
            <person name="Martin F."/>
            <person name="Kauserud H."/>
        </authorList>
    </citation>
    <scope>NUCLEOTIDE SEQUENCE</scope>
    <source>
        <strain evidence="3">CBHHK002</strain>
    </source>
</reference>
<dbReference type="InterPro" id="IPR035994">
    <property type="entry name" value="Nucleoside_phosphorylase_sf"/>
</dbReference>
<dbReference type="EMBL" id="JARIHO010000006">
    <property type="protein sequence ID" value="KAJ7359273.1"/>
    <property type="molecule type" value="Genomic_DNA"/>
</dbReference>
<evidence type="ECO:0000313" key="4">
    <source>
        <dbReference type="Proteomes" id="UP001218218"/>
    </source>
</evidence>
<organism evidence="3 4">
    <name type="scientific">Mycena albidolilacea</name>
    <dbReference type="NCBI Taxonomy" id="1033008"/>
    <lineage>
        <taxon>Eukaryota</taxon>
        <taxon>Fungi</taxon>
        <taxon>Dikarya</taxon>
        <taxon>Basidiomycota</taxon>
        <taxon>Agaricomycotina</taxon>
        <taxon>Agaricomycetes</taxon>
        <taxon>Agaricomycetidae</taxon>
        <taxon>Agaricales</taxon>
        <taxon>Marasmiineae</taxon>
        <taxon>Mycenaceae</taxon>
        <taxon>Mycena</taxon>
    </lineage>
</organism>
<comment type="function">
    <text evidence="1">Nucleoside permease that transports adenosine and guanosine.</text>
</comment>
<dbReference type="InterPro" id="IPR009486">
    <property type="entry name" value="Pur_nuclsid_perm"/>
</dbReference>
<dbReference type="GO" id="GO:0009116">
    <property type="term" value="P:nucleoside metabolic process"/>
    <property type="evidence" value="ECO:0007669"/>
    <property type="project" value="InterPro"/>
</dbReference>